<dbReference type="RefSeq" id="XP_064765820.1">
    <property type="nucleotide sequence ID" value="XM_064913662.1"/>
</dbReference>
<gene>
    <name evidence="2" type="ORF">BZA70DRAFT_285027</name>
</gene>
<feature type="compositionally biased region" description="Acidic residues" evidence="1">
    <location>
        <begin position="70"/>
        <end position="89"/>
    </location>
</feature>
<evidence type="ECO:0000313" key="3">
    <source>
        <dbReference type="Proteomes" id="UP001498771"/>
    </source>
</evidence>
<dbReference type="GeneID" id="90039174"/>
<sequence>MERKAPRSTFTNSARGTKPYARPATATATPQRAAQRNDESGATPTRTPGGSIFSKIWTMFTPGRNPQQQDGEEETAEDGLESGAVEDETEKSTDEGSTAKPSKLPYLFSPAQPRSYQQFTTPSANPPSPFRFNPEESATPVASRPSRGLESPSASSPTQKLEKFFRIKGNEPLSEIETEGVLALIRQAAEEAQKEQNGNADEKAKTSGSPLATEISQPREQTPPMSVAERLYPSVPTFATPSRRRPLVLESQTVRAPRYNPILTPQRRRAMTPTHIRPREVELPSHSTPFRARTPRATSASTPAISSPSSTSPRALSESKETAGATAAAAVVPAPTPKRISTTASTLLSLISPVGTSQEVAAAIEEDRERVIDPALRPFVNPYAASGTIHRTPKRAKRKESVLGLSASVQRKRTNTSETPVAKRSAIEEIERTMPSEERASVSAFEKAVSTATPVKAPVAESSPLTTLEKIEREPDEVPAAVGVKDTEAKTTTPPPAFSFDKFRPSKSSSLRESVVMSPPQSPTKKEEKKAEEKKTETTEFKVTPLPGFSGPPKITATAAAIPVTAVSKQPEPEVEIERTQEQAKALATMDYKAYVGRFFFYPVQRAEGQQSASEKALEAQELLYSTYKMKYNFTA</sequence>
<feature type="region of interest" description="Disordered" evidence="1">
    <location>
        <begin position="1"/>
        <end position="163"/>
    </location>
</feature>
<name>A0ABR1EZ48_9ASCO</name>
<dbReference type="PANTHER" id="PTHR28284:SF1">
    <property type="entry name" value="NUCLEOPORIN NUP60"/>
    <property type="match status" value="1"/>
</dbReference>
<protein>
    <submittedName>
        <fullName evidence="2">Uncharacterized protein</fullName>
    </submittedName>
</protein>
<feature type="region of interest" description="Disordered" evidence="1">
    <location>
        <begin position="190"/>
        <end position="226"/>
    </location>
</feature>
<feature type="compositionally biased region" description="Polar residues" evidence="1">
    <location>
        <begin position="112"/>
        <end position="123"/>
    </location>
</feature>
<feature type="compositionally biased region" description="Basic and acidic residues" evidence="1">
    <location>
        <begin position="190"/>
        <end position="205"/>
    </location>
</feature>
<feature type="region of interest" description="Disordered" evidence="1">
    <location>
        <begin position="473"/>
        <end position="555"/>
    </location>
</feature>
<feature type="compositionally biased region" description="Basic and acidic residues" evidence="1">
    <location>
        <begin position="524"/>
        <end position="540"/>
    </location>
</feature>
<feature type="compositionally biased region" description="Polar residues" evidence="1">
    <location>
        <begin position="206"/>
        <end position="224"/>
    </location>
</feature>
<dbReference type="PANTHER" id="PTHR28284">
    <property type="entry name" value="NUCLEOPORIN NUP60"/>
    <property type="match status" value="1"/>
</dbReference>
<evidence type="ECO:0000256" key="1">
    <source>
        <dbReference type="SAM" id="MobiDB-lite"/>
    </source>
</evidence>
<feature type="region of interest" description="Disordered" evidence="1">
    <location>
        <begin position="387"/>
        <end position="442"/>
    </location>
</feature>
<dbReference type="InterPro" id="IPR034432">
    <property type="entry name" value="Nup60"/>
</dbReference>
<feature type="compositionally biased region" description="Low complexity" evidence="1">
    <location>
        <begin position="287"/>
        <end position="333"/>
    </location>
</feature>
<evidence type="ECO:0000313" key="2">
    <source>
        <dbReference type="EMBL" id="KAK7202787.1"/>
    </source>
</evidence>
<dbReference type="Proteomes" id="UP001498771">
    <property type="component" value="Unassembled WGS sequence"/>
</dbReference>
<keyword evidence="3" id="KW-1185">Reference proteome</keyword>
<feature type="region of interest" description="Disordered" evidence="1">
    <location>
        <begin position="258"/>
        <end position="338"/>
    </location>
</feature>
<proteinExistence type="predicted"/>
<feature type="compositionally biased region" description="Low complexity" evidence="1">
    <location>
        <begin position="21"/>
        <end position="34"/>
    </location>
</feature>
<feature type="compositionally biased region" description="Basic and acidic residues" evidence="1">
    <location>
        <begin position="425"/>
        <end position="440"/>
    </location>
</feature>
<organism evidence="2 3">
    <name type="scientific">Myxozyma melibiosi</name>
    <dbReference type="NCBI Taxonomy" id="54550"/>
    <lineage>
        <taxon>Eukaryota</taxon>
        <taxon>Fungi</taxon>
        <taxon>Dikarya</taxon>
        <taxon>Ascomycota</taxon>
        <taxon>Saccharomycotina</taxon>
        <taxon>Lipomycetes</taxon>
        <taxon>Lipomycetales</taxon>
        <taxon>Lipomycetaceae</taxon>
        <taxon>Myxozyma</taxon>
    </lineage>
</organism>
<dbReference type="EMBL" id="JBBJBU010000015">
    <property type="protein sequence ID" value="KAK7202787.1"/>
    <property type="molecule type" value="Genomic_DNA"/>
</dbReference>
<accession>A0ABR1EZ48</accession>
<reference evidence="2 3" key="1">
    <citation type="submission" date="2024-03" db="EMBL/GenBank/DDBJ databases">
        <title>Genome-scale model development and genomic sequencing of the oleaginous clade Lipomyces.</title>
        <authorList>
            <consortium name="Lawrence Berkeley National Laboratory"/>
            <person name="Czajka J.J."/>
            <person name="Han Y."/>
            <person name="Kim J."/>
            <person name="Mondo S.J."/>
            <person name="Hofstad B.A."/>
            <person name="Robles A."/>
            <person name="Haridas S."/>
            <person name="Riley R."/>
            <person name="LaButti K."/>
            <person name="Pangilinan J."/>
            <person name="Andreopoulos W."/>
            <person name="Lipzen A."/>
            <person name="Yan J."/>
            <person name="Wang M."/>
            <person name="Ng V."/>
            <person name="Grigoriev I.V."/>
            <person name="Spatafora J.W."/>
            <person name="Magnuson J.K."/>
            <person name="Baker S.E."/>
            <person name="Pomraning K.R."/>
        </authorList>
    </citation>
    <scope>NUCLEOTIDE SEQUENCE [LARGE SCALE GENOMIC DNA]</scope>
    <source>
        <strain evidence="2 3">Phaff 52-87</strain>
    </source>
</reference>
<comment type="caution">
    <text evidence="2">The sequence shown here is derived from an EMBL/GenBank/DDBJ whole genome shotgun (WGS) entry which is preliminary data.</text>
</comment>